<evidence type="ECO:0000313" key="3">
    <source>
        <dbReference type="Proteomes" id="UP001597318"/>
    </source>
</evidence>
<dbReference type="InterPro" id="IPR018540">
    <property type="entry name" value="Spo0E-like"/>
</dbReference>
<dbReference type="Proteomes" id="UP001597318">
    <property type="component" value="Unassembled WGS sequence"/>
</dbReference>
<evidence type="ECO:0000256" key="1">
    <source>
        <dbReference type="SAM" id="Coils"/>
    </source>
</evidence>
<protein>
    <submittedName>
        <fullName evidence="2">Spo0E family sporulation regulatory protein-aspartic acid phosphatase</fullName>
    </submittedName>
</protein>
<reference evidence="3" key="1">
    <citation type="journal article" date="2019" name="Int. J. Syst. Evol. Microbiol.">
        <title>The Global Catalogue of Microorganisms (GCM) 10K type strain sequencing project: providing services to taxonomists for standard genome sequencing and annotation.</title>
        <authorList>
            <consortium name="The Broad Institute Genomics Platform"/>
            <consortium name="The Broad Institute Genome Sequencing Center for Infectious Disease"/>
            <person name="Wu L."/>
            <person name="Ma J."/>
        </authorList>
    </citation>
    <scope>NUCLEOTIDE SEQUENCE [LARGE SCALE GENOMIC DNA]</scope>
    <source>
        <strain evidence="3">CGMCC 1.15474</strain>
    </source>
</reference>
<comment type="caution">
    <text evidence="2">The sequence shown here is derived from an EMBL/GenBank/DDBJ whole genome shotgun (WGS) entry which is preliminary data.</text>
</comment>
<feature type="coiled-coil region" evidence="1">
    <location>
        <begin position="7"/>
        <end position="34"/>
    </location>
</feature>
<keyword evidence="3" id="KW-1185">Reference proteome</keyword>
<evidence type="ECO:0000313" key="2">
    <source>
        <dbReference type="EMBL" id="MFD2214892.1"/>
    </source>
</evidence>
<dbReference type="EMBL" id="JBHUIK010000003">
    <property type="protein sequence ID" value="MFD2214892.1"/>
    <property type="molecule type" value="Genomic_DNA"/>
</dbReference>
<name>A0ABW5BXV6_9BACI</name>
<dbReference type="InterPro" id="IPR036638">
    <property type="entry name" value="HLH_DNA-bd_sf"/>
</dbReference>
<organism evidence="2 3">
    <name type="scientific">Metabacillus endolithicus</name>
    <dbReference type="NCBI Taxonomy" id="1535204"/>
    <lineage>
        <taxon>Bacteria</taxon>
        <taxon>Bacillati</taxon>
        <taxon>Bacillota</taxon>
        <taxon>Bacilli</taxon>
        <taxon>Bacillales</taxon>
        <taxon>Bacillaceae</taxon>
        <taxon>Metabacillus</taxon>
    </lineage>
</organism>
<dbReference type="InterPro" id="IPR037208">
    <property type="entry name" value="Spo0E-like_sf"/>
</dbReference>
<proteinExistence type="predicted"/>
<gene>
    <name evidence="2" type="ORF">ACFSKK_14475</name>
</gene>
<dbReference type="SUPFAM" id="SSF140500">
    <property type="entry name" value="BAS1536-like"/>
    <property type="match status" value="1"/>
</dbReference>
<dbReference type="Pfam" id="PF09388">
    <property type="entry name" value="SpoOE-like"/>
    <property type="match status" value="1"/>
</dbReference>
<dbReference type="Gene3D" id="4.10.280.10">
    <property type="entry name" value="Helix-loop-helix DNA-binding domain"/>
    <property type="match status" value="1"/>
</dbReference>
<sequence length="66" mass="7554">MVTALTSNTLELLEKQLEKSISELQEELKKTVKSFGLNSTRTIGKSKQLDKFIFELQVLKQIKKSL</sequence>
<accession>A0ABW5BXV6</accession>
<dbReference type="RefSeq" id="WP_379052245.1">
    <property type="nucleotide sequence ID" value="NZ_JBHUIK010000003.1"/>
</dbReference>
<keyword evidence="1" id="KW-0175">Coiled coil</keyword>